<feature type="domain" description="Zinc-hook" evidence="22">
    <location>
        <begin position="730"/>
        <end position="766"/>
    </location>
</feature>
<keyword evidence="6" id="KW-0158">Chromosome</keyword>
<evidence type="ECO:0000256" key="10">
    <source>
        <dbReference type="ARBA" id="ARBA00022801"/>
    </source>
</evidence>
<protein>
    <recommendedName>
        <fullName evidence="5">DNA repair protein RAD50</fullName>
    </recommendedName>
</protein>
<evidence type="ECO:0000256" key="15">
    <source>
        <dbReference type="ARBA" id="ARBA00023204"/>
    </source>
</evidence>
<feature type="coiled-coil region" evidence="21">
    <location>
        <begin position="1102"/>
        <end position="1149"/>
    </location>
</feature>
<reference evidence="25" key="1">
    <citation type="journal article" date="2019" name="Gigascience">
        <title>De novo genome assembly of the endangered Acer yangbiense, a plant species with extremely small populations endemic to Yunnan Province, China.</title>
        <authorList>
            <person name="Yang J."/>
            <person name="Wariss H.M."/>
            <person name="Tao L."/>
            <person name="Zhang R."/>
            <person name="Yun Q."/>
            <person name="Hollingsworth P."/>
            <person name="Dao Z."/>
            <person name="Luo G."/>
            <person name="Guo H."/>
            <person name="Ma Y."/>
            <person name="Sun W."/>
        </authorList>
    </citation>
    <scope>NUCLEOTIDE SEQUENCE [LARGE SCALE GENOMIC DNA]</scope>
    <source>
        <strain evidence="25">cv. br00</strain>
    </source>
</reference>
<dbReference type="InterPro" id="IPR038729">
    <property type="entry name" value="Rad50/SbcC_AAA"/>
</dbReference>
<keyword evidence="13" id="KW-0460">Magnesium</keyword>
<dbReference type="Pfam" id="PF04423">
    <property type="entry name" value="Rad50_zn_hook"/>
    <property type="match status" value="1"/>
</dbReference>
<dbReference type="PANTHER" id="PTHR18867">
    <property type="entry name" value="RAD50"/>
    <property type="match status" value="1"/>
</dbReference>
<evidence type="ECO:0000256" key="1">
    <source>
        <dbReference type="ARBA" id="ARBA00001947"/>
    </source>
</evidence>
<comment type="cofactor">
    <cofactor evidence="1">
        <name>Zn(2+)</name>
        <dbReference type="ChEBI" id="CHEBI:29105"/>
    </cofactor>
</comment>
<dbReference type="GO" id="GO:0003691">
    <property type="term" value="F:double-stranded telomeric DNA binding"/>
    <property type="evidence" value="ECO:0007669"/>
    <property type="project" value="TreeGrafter"/>
</dbReference>
<evidence type="ECO:0000256" key="4">
    <source>
        <dbReference type="ARBA" id="ARBA00009439"/>
    </source>
</evidence>
<organism evidence="24 25">
    <name type="scientific">Salix brachista</name>
    <dbReference type="NCBI Taxonomy" id="2182728"/>
    <lineage>
        <taxon>Eukaryota</taxon>
        <taxon>Viridiplantae</taxon>
        <taxon>Streptophyta</taxon>
        <taxon>Embryophyta</taxon>
        <taxon>Tracheophyta</taxon>
        <taxon>Spermatophyta</taxon>
        <taxon>Magnoliopsida</taxon>
        <taxon>eudicotyledons</taxon>
        <taxon>Gunneridae</taxon>
        <taxon>Pentapetalae</taxon>
        <taxon>rosids</taxon>
        <taxon>fabids</taxon>
        <taxon>Malpighiales</taxon>
        <taxon>Salicaceae</taxon>
        <taxon>Saliceae</taxon>
        <taxon>Salix</taxon>
    </lineage>
</organism>
<evidence type="ECO:0000256" key="5">
    <source>
        <dbReference type="ARBA" id="ARBA00017893"/>
    </source>
</evidence>
<evidence type="ECO:0000259" key="22">
    <source>
        <dbReference type="Pfam" id="PF04423"/>
    </source>
</evidence>
<dbReference type="Proteomes" id="UP000326939">
    <property type="component" value="Chromosome 16"/>
</dbReference>
<keyword evidence="7" id="KW-0479">Metal-binding</keyword>
<keyword evidence="11" id="KW-0862">Zinc</keyword>
<dbReference type="GO" id="GO:0070192">
    <property type="term" value="P:chromosome organization involved in meiotic cell cycle"/>
    <property type="evidence" value="ECO:0007669"/>
    <property type="project" value="TreeGrafter"/>
</dbReference>
<dbReference type="GO" id="GO:0006302">
    <property type="term" value="P:double-strand break repair"/>
    <property type="evidence" value="ECO:0007669"/>
    <property type="project" value="InterPro"/>
</dbReference>
<comment type="similarity">
    <text evidence="4">Belongs to the SMC family. RAD50 subfamily.</text>
</comment>
<evidence type="ECO:0000256" key="8">
    <source>
        <dbReference type="ARBA" id="ARBA00022741"/>
    </source>
</evidence>
<comment type="catalytic activity">
    <reaction evidence="19">
        <text>ATP + H2O = ADP + phosphate + H(+)</text>
        <dbReference type="Rhea" id="RHEA:13065"/>
        <dbReference type="ChEBI" id="CHEBI:15377"/>
        <dbReference type="ChEBI" id="CHEBI:15378"/>
        <dbReference type="ChEBI" id="CHEBI:30616"/>
        <dbReference type="ChEBI" id="CHEBI:43474"/>
        <dbReference type="ChEBI" id="CHEBI:456216"/>
    </reaction>
</comment>
<dbReference type="Gene3D" id="3.40.50.300">
    <property type="entry name" value="P-loop containing nucleotide triphosphate hydrolases"/>
    <property type="match status" value="2"/>
</dbReference>
<keyword evidence="15" id="KW-0234">DNA repair</keyword>
<feature type="coiled-coil region" evidence="21">
    <location>
        <begin position="203"/>
        <end position="370"/>
    </location>
</feature>
<dbReference type="GO" id="GO:0000722">
    <property type="term" value="P:telomere maintenance via recombination"/>
    <property type="evidence" value="ECO:0007669"/>
    <property type="project" value="TreeGrafter"/>
</dbReference>
<comment type="subcellular location">
    <subcellularLocation>
        <location evidence="3">Chromosome</location>
    </subcellularLocation>
    <subcellularLocation>
        <location evidence="2">Nucleus</location>
    </subcellularLocation>
</comment>
<keyword evidence="10" id="KW-0378">Hydrolase</keyword>
<feature type="coiled-coil region" evidence="21">
    <location>
        <begin position="872"/>
        <end position="1035"/>
    </location>
</feature>
<keyword evidence="17" id="KW-0469">Meiosis</keyword>
<evidence type="ECO:0000256" key="7">
    <source>
        <dbReference type="ARBA" id="ARBA00022723"/>
    </source>
</evidence>
<dbReference type="EMBL" id="VDCV01000016">
    <property type="protein sequence ID" value="KAB5520864.1"/>
    <property type="molecule type" value="Genomic_DNA"/>
</dbReference>
<feature type="coiled-coil region" evidence="21">
    <location>
        <begin position="513"/>
        <end position="614"/>
    </location>
</feature>
<comment type="subunit">
    <text evidence="20">Component of the MRN complex composed of two heterodimers RAD50 and MRE11 associated with a single NBS1.</text>
</comment>
<dbReference type="GO" id="GO:0043047">
    <property type="term" value="F:single-stranded telomeric DNA binding"/>
    <property type="evidence" value="ECO:0007669"/>
    <property type="project" value="TreeGrafter"/>
</dbReference>
<feature type="coiled-coil region" evidence="21">
    <location>
        <begin position="802"/>
        <end position="829"/>
    </location>
</feature>
<dbReference type="Gene3D" id="1.10.287.1490">
    <property type="match status" value="1"/>
</dbReference>
<dbReference type="PANTHER" id="PTHR18867:SF12">
    <property type="entry name" value="DNA REPAIR PROTEIN RAD50"/>
    <property type="match status" value="1"/>
</dbReference>
<evidence type="ECO:0000256" key="20">
    <source>
        <dbReference type="ARBA" id="ARBA00064981"/>
    </source>
</evidence>
<evidence type="ECO:0000256" key="21">
    <source>
        <dbReference type="SAM" id="Coils"/>
    </source>
</evidence>
<keyword evidence="8" id="KW-0547">Nucleotide-binding</keyword>
<dbReference type="InterPro" id="IPR013134">
    <property type="entry name" value="Zn_hook_RAD50"/>
</dbReference>
<name>A0A5N5JS49_9ROSI</name>
<dbReference type="GO" id="GO:0007004">
    <property type="term" value="P:telomere maintenance via telomerase"/>
    <property type="evidence" value="ECO:0007669"/>
    <property type="project" value="TreeGrafter"/>
</dbReference>
<dbReference type="InterPro" id="IPR027417">
    <property type="entry name" value="P-loop_NTPase"/>
</dbReference>
<evidence type="ECO:0000256" key="19">
    <source>
        <dbReference type="ARBA" id="ARBA00049360"/>
    </source>
</evidence>
<evidence type="ECO:0000313" key="24">
    <source>
        <dbReference type="EMBL" id="KAB5520864.1"/>
    </source>
</evidence>
<accession>A0A5N5JS49</accession>
<evidence type="ECO:0000256" key="2">
    <source>
        <dbReference type="ARBA" id="ARBA00004123"/>
    </source>
</evidence>
<sequence length="1572" mass="181378">MSTVDKMLIKGIRSFDPENKHVITFLKPLTLIVGPNGAGKTTIIECLKVACTGELPPNARSGHSFIHDPKVAGETETKGQIKLRFKTAAAKDVVCIRSFQLTQKASKMEYKAIESVLQTINPHTGEGGCDANKVCLSYRCADMDREIPALMGVSKAILENVIFVHQDDANWPLQDPSTLKKKFDDIFSATRYTKALEVIKKLHKDQAQEIKTYKLKLENLQTLKDAAYKLRESIGQDQEKTETLKVQIQELESNLQNLDAKIHHTEVTLKDMRKLQDQITIKTAERSTLFREQQRQYAALAEENEDTDEELQEWKTKFDEKIASLESNISKLEREMNDMETKGSFLKQNLNEYIREISRLQTEAEAHASLKNERDSNIQKMYTRHNLGPLPSAPFSDDDALNLTNRLKSRLVDLDKDLQDKKTSNHAEVKRAENCYWDANERWKNTEAQKQAKVEIKNSILNRITEKERERSSFEEQISHVNLSHIDEKEKNMRIEVERKTNQLAEREFESHIRQKQSELYGIEQQIKALNREKDILAGDSEDRVKLSLKKVELENHKKKHRKIIDECKDKIRGVLKGRLPPDKDLKKEITQTLRALGLEFDDLNMKSREAEKELEILLLIVGHAFPCSVKESDSKILLMRIYPHCGGGSFLLDFLGYFSYLRGSKARKRFIESKLHSLDQLSFSVDLYLKALESAKEKRDVQKRAWCITCSKYNIADGMRQMFDPFERVARAHHVCPCCERSFSAEEEDEFVKKQRVKAASSAEHMKVLSIESSNADSLFQQLDKLRMVYEEFTKIGKETIPLAEKNLHELTEELEQKSQALDDLVNKENLITQMCSVIVDLLFFNVLGVLAQTKAEKDSVEVLVQPVETADRLFQEIQTWQKQVDDLEYKLDFRGQGVRTMEEVQSELSSLQGTKDNLHNEVEKLRDEQRYMENDLSHIQIRWHALREEKVTAANMLRDVKKSEEELERLVEEKHQVEMDEKHLAEAVGPLSREKEKLQGEHNELKVQLEREYEEQKQKLDDFQREVDTLVRIASKIREYYNLKKGERLKEMQEKLSLSESQLQGCDSRKQEILAELNDSKNAVRSQDNLRRSIEDNLNYRKIKAEVEELTREIESLEERILKIGGFSSFEAELAKLLQERERLLSEFDLINILLRNNTGYSLGIVVVSEPTALFHGLIIRFVCYLICLFMFLRLNLSCTFEELRGKADSLSMQFRGTMSVYQNNISKNKIDLKQVQYKDIDKRYFDQLIQLKTTEMANKDLDRYYNALDKALMRFHTMKMEEINKIIRELWQQTYRGQDIDYISIHSDSEGAGTRSYSYKVVMQAGDAELEMRGRCSAGQKVLASLIIRLALAETFCLHCGILALDEPTTNLDGPNAESLAAALLRIMEDRKGQENFQLIVITHDERFAQLIGQRQHAERYYRVAKDDHPRDLRLTFKKEAEAAFLHPVECVLFETEAKPRNQLYAKTIVTKAMNSSPTNGILSLLDASSWPSVFIAAALTGHYLRSSPRPRPFETYGLAQLQGRYKNESTGPSSSSDFPLAVAMVFDSKTQIAISHCCSHESFLYIKL</sequence>
<evidence type="ECO:0000256" key="11">
    <source>
        <dbReference type="ARBA" id="ARBA00022833"/>
    </source>
</evidence>
<evidence type="ECO:0000256" key="17">
    <source>
        <dbReference type="ARBA" id="ARBA00023254"/>
    </source>
</evidence>
<evidence type="ECO:0000256" key="16">
    <source>
        <dbReference type="ARBA" id="ARBA00023242"/>
    </source>
</evidence>
<dbReference type="GO" id="GO:0005524">
    <property type="term" value="F:ATP binding"/>
    <property type="evidence" value="ECO:0007669"/>
    <property type="project" value="UniProtKB-KW"/>
</dbReference>
<dbReference type="FunFam" id="3.40.50.300:FF:000593">
    <property type="entry name" value="DNA repair protein RAD50"/>
    <property type="match status" value="1"/>
</dbReference>
<keyword evidence="18" id="KW-0131">Cell cycle</keyword>
<evidence type="ECO:0000256" key="6">
    <source>
        <dbReference type="ARBA" id="ARBA00022454"/>
    </source>
</evidence>
<dbReference type="Pfam" id="PF13476">
    <property type="entry name" value="AAA_23"/>
    <property type="match status" value="1"/>
</dbReference>
<evidence type="ECO:0000256" key="14">
    <source>
        <dbReference type="ARBA" id="ARBA00023054"/>
    </source>
</evidence>
<keyword evidence="14 21" id="KW-0175">Coiled coil</keyword>
<comment type="caution">
    <text evidence="24">The sequence shown here is derived from an EMBL/GenBank/DDBJ whole genome shotgun (WGS) entry which is preliminary data.</text>
</comment>
<dbReference type="GO" id="GO:0030870">
    <property type="term" value="C:Mre11 complex"/>
    <property type="evidence" value="ECO:0007669"/>
    <property type="project" value="TreeGrafter"/>
</dbReference>
<evidence type="ECO:0000256" key="18">
    <source>
        <dbReference type="ARBA" id="ARBA00023306"/>
    </source>
</evidence>
<gene>
    <name evidence="24" type="ORF">DKX38_025183</name>
</gene>
<keyword evidence="12" id="KW-0067">ATP-binding</keyword>
<evidence type="ECO:0000259" key="23">
    <source>
        <dbReference type="Pfam" id="PF13476"/>
    </source>
</evidence>
<evidence type="ECO:0000313" key="25">
    <source>
        <dbReference type="Proteomes" id="UP000326939"/>
    </source>
</evidence>
<keyword evidence="16" id="KW-0539">Nucleus</keyword>
<evidence type="ECO:0000256" key="12">
    <source>
        <dbReference type="ARBA" id="ARBA00022840"/>
    </source>
</evidence>
<keyword evidence="25" id="KW-1185">Reference proteome</keyword>
<dbReference type="FunFam" id="3.40.50.300:FF:001649">
    <property type="entry name" value="DNA repair protein RAD50"/>
    <property type="match status" value="1"/>
</dbReference>
<keyword evidence="9" id="KW-0227">DNA damage</keyword>
<evidence type="ECO:0000256" key="3">
    <source>
        <dbReference type="ARBA" id="ARBA00004286"/>
    </source>
</evidence>
<dbReference type="GO" id="GO:0046872">
    <property type="term" value="F:metal ion binding"/>
    <property type="evidence" value="ECO:0007669"/>
    <property type="project" value="UniProtKB-KW"/>
</dbReference>
<evidence type="ECO:0000256" key="13">
    <source>
        <dbReference type="ARBA" id="ARBA00022842"/>
    </source>
</evidence>
<dbReference type="GO" id="GO:0000794">
    <property type="term" value="C:condensed nuclear chromosome"/>
    <property type="evidence" value="ECO:0007669"/>
    <property type="project" value="TreeGrafter"/>
</dbReference>
<dbReference type="SUPFAM" id="SSF52540">
    <property type="entry name" value="P-loop containing nucleoside triphosphate hydrolases"/>
    <property type="match status" value="2"/>
</dbReference>
<feature type="domain" description="Rad50/SbcC-type AAA" evidence="23">
    <location>
        <begin position="6"/>
        <end position="256"/>
    </location>
</feature>
<proteinExistence type="inferred from homology"/>
<evidence type="ECO:0000256" key="9">
    <source>
        <dbReference type="ARBA" id="ARBA00022763"/>
    </source>
</evidence>
<dbReference type="GO" id="GO:0016887">
    <property type="term" value="F:ATP hydrolysis activity"/>
    <property type="evidence" value="ECO:0007669"/>
    <property type="project" value="InterPro"/>
</dbReference>
<dbReference type="GO" id="GO:0051880">
    <property type="term" value="F:G-quadruplex DNA binding"/>
    <property type="evidence" value="ECO:0007669"/>
    <property type="project" value="TreeGrafter"/>
</dbReference>